<evidence type="ECO:0000256" key="3">
    <source>
        <dbReference type="ARBA" id="ARBA00023163"/>
    </source>
</evidence>
<dbReference type="SUPFAM" id="SSF46689">
    <property type="entry name" value="Homeodomain-like"/>
    <property type="match status" value="1"/>
</dbReference>
<dbReference type="PANTHER" id="PTHR47506:SF1">
    <property type="entry name" value="HTH-TYPE TRANSCRIPTIONAL REGULATOR YJDC"/>
    <property type="match status" value="1"/>
</dbReference>
<evidence type="ECO:0000256" key="2">
    <source>
        <dbReference type="ARBA" id="ARBA00023125"/>
    </source>
</evidence>
<dbReference type="GO" id="GO:0003677">
    <property type="term" value="F:DNA binding"/>
    <property type="evidence" value="ECO:0007669"/>
    <property type="project" value="UniProtKB-UniRule"/>
</dbReference>
<comment type="caution">
    <text evidence="6">The sequence shown here is derived from an EMBL/GenBank/DDBJ whole genome shotgun (WGS) entry which is preliminary data.</text>
</comment>
<dbReference type="EMBL" id="JAMTCS010000010">
    <property type="protein sequence ID" value="MCP2266051.1"/>
    <property type="molecule type" value="Genomic_DNA"/>
</dbReference>
<dbReference type="SUPFAM" id="SSF48498">
    <property type="entry name" value="Tetracyclin repressor-like, C-terminal domain"/>
    <property type="match status" value="1"/>
</dbReference>
<evidence type="ECO:0000259" key="5">
    <source>
        <dbReference type="PROSITE" id="PS50977"/>
    </source>
</evidence>
<feature type="domain" description="HTH tetR-type" evidence="5">
    <location>
        <begin position="11"/>
        <end position="71"/>
    </location>
</feature>
<accession>A0A9X2GBA1</accession>
<evidence type="ECO:0000256" key="4">
    <source>
        <dbReference type="PROSITE-ProRule" id="PRU00335"/>
    </source>
</evidence>
<organism evidence="6 7">
    <name type="scientific">Promicromonospora thailandica</name>
    <dbReference type="NCBI Taxonomy" id="765201"/>
    <lineage>
        <taxon>Bacteria</taxon>
        <taxon>Bacillati</taxon>
        <taxon>Actinomycetota</taxon>
        <taxon>Actinomycetes</taxon>
        <taxon>Micrococcales</taxon>
        <taxon>Promicromonosporaceae</taxon>
        <taxon>Promicromonospora</taxon>
    </lineage>
</organism>
<dbReference type="Pfam" id="PF00440">
    <property type="entry name" value="TetR_N"/>
    <property type="match status" value="1"/>
</dbReference>
<dbReference type="InterPro" id="IPR009057">
    <property type="entry name" value="Homeodomain-like_sf"/>
</dbReference>
<dbReference type="Gene3D" id="1.10.10.60">
    <property type="entry name" value="Homeodomain-like"/>
    <property type="match status" value="1"/>
</dbReference>
<dbReference type="PANTHER" id="PTHR47506">
    <property type="entry name" value="TRANSCRIPTIONAL REGULATORY PROTEIN"/>
    <property type="match status" value="1"/>
</dbReference>
<keyword evidence="7" id="KW-1185">Reference proteome</keyword>
<sequence>MTETAAGRPRSFDRDAALRDAAHLFWRHGFSGTSTRMLATTLGISTSSLYNAFGSKAELFDEAVRTYARRYSAIYERAVAETSIARVLERVLLDSVDEFSRTDQGHPGCLTSSAVMADTSTTLDVRTYVMELQRSDESRLRARIEQAVREGDMAPTTDAAAVSELVQTLWHGLSERAELGAGREELRDTARFALELLRRGATGDRPADPGRTRLSPR</sequence>
<evidence type="ECO:0000256" key="1">
    <source>
        <dbReference type="ARBA" id="ARBA00023015"/>
    </source>
</evidence>
<dbReference type="InterPro" id="IPR011075">
    <property type="entry name" value="TetR_C"/>
</dbReference>
<dbReference type="Gene3D" id="1.10.357.10">
    <property type="entry name" value="Tetracycline Repressor, domain 2"/>
    <property type="match status" value="1"/>
</dbReference>
<dbReference type="AlphaFoldDB" id="A0A9X2GBA1"/>
<dbReference type="InterPro" id="IPR001647">
    <property type="entry name" value="HTH_TetR"/>
</dbReference>
<name>A0A9X2GBA1_9MICO</name>
<evidence type="ECO:0000313" key="6">
    <source>
        <dbReference type="EMBL" id="MCP2266051.1"/>
    </source>
</evidence>
<proteinExistence type="predicted"/>
<feature type="DNA-binding region" description="H-T-H motif" evidence="4">
    <location>
        <begin position="34"/>
        <end position="53"/>
    </location>
</feature>
<keyword evidence="2 4" id="KW-0238">DNA-binding</keyword>
<keyword evidence="1" id="KW-0805">Transcription regulation</keyword>
<dbReference type="PROSITE" id="PS50977">
    <property type="entry name" value="HTH_TETR_2"/>
    <property type="match status" value="1"/>
</dbReference>
<keyword evidence="3" id="KW-0804">Transcription</keyword>
<protein>
    <submittedName>
        <fullName evidence="6">Transcriptional regulator, TetR family</fullName>
    </submittedName>
</protein>
<dbReference type="Pfam" id="PF16925">
    <property type="entry name" value="TetR_C_13"/>
    <property type="match status" value="1"/>
</dbReference>
<gene>
    <name evidence="6" type="ORF">APR03_003416</name>
</gene>
<reference evidence="6" key="1">
    <citation type="submission" date="2022-06" db="EMBL/GenBank/DDBJ databases">
        <title>Genomic Encyclopedia of Archaeal and Bacterial Type Strains, Phase II (KMG-II): from individual species to whole genera.</title>
        <authorList>
            <person name="Goeker M."/>
        </authorList>
    </citation>
    <scope>NUCLEOTIDE SEQUENCE</scope>
    <source>
        <strain evidence="6">DSM 26652</strain>
    </source>
</reference>
<dbReference type="InterPro" id="IPR036271">
    <property type="entry name" value="Tet_transcr_reg_TetR-rel_C_sf"/>
</dbReference>
<evidence type="ECO:0000313" key="7">
    <source>
        <dbReference type="Proteomes" id="UP001139493"/>
    </source>
</evidence>
<dbReference type="RefSeq" id="WP_253837556.1">
    <property type="nucleotide sequence ID" value="NZ_JAMTCS010000010.1"/>
</dbReference>
<dbReference type="Proteomes" id="UP001139493">
    <property type="component" value="Unassembled WGS sequence"/>
</dbReference>